<accession>A0ACB5TMF9</accession>
<keyword evidence="2" id="KW-1185">Reference proteome</keyword>
<protein>
    <submittedName>
        <fullName evidence="1">Unnamed protein product</fullName>
    </submittedName>
</protein>
<organism evidence="1 2">
    <name type="scientific">Ambrosiozyma monospora</name>
    <name type="common">Yeast</name>
    <name type="synonym">Endomycopsis monosporus</name>
    <dbReference type="NCBI Taxonomy" id="43982"/>
    <lineage>
        <taxon>Eukaryota</taxon>
        <taxon>Fungi</taxon>
        <taxon>Dikarya</taxon>
        <taxon>Ascomycota</taxon>
        <taxon>Saccharomycotina</taxon>
        <taxon>Pichiomycetes</taxon>
        <taxon>Pichiales</taxon>
        <taxon>Pichiaceae</taxon>
        <taxon>Ambrosiozyma</taxon>
    </lineage>
</organism>
<sequence>MTPRTLSVTAKFESKIPSKLAVSSQTKKFLFTFDESKPQYYKGQDFLILFALPEFKCLFLLIFIIPDLHHSFDQISQAKLRMESSVNQRKKNLSVATCSVSETEGNQPNPQTQAVNLLTLFNVLFRKINPLPSGKTRWWYRLFGKQTIQDEIDEAELADTITPEILEKIWTVIHEASPSKEEQKCAVGDFNSSSDIQHRFYDYGR</sequence>
<evidence type="ECO:0000313" key="2">
    <source>
        <dbReference type="Proteomes" id="UP001165064"/>
    </source>
</evidence>
<comment type="caution">
    <text evidence="1">The sequence shown here is derived from an EMBL/GenBank/DDBJ whole genome shotgun (WGS) entry which is preliminary data.</text>
</comment>
<gene>
    <name evidence="1" type="ORF">Amon02_000889700</name>
</gene>
<reference evidence="1" key="1">
    <citation type="submission" date="2023-04" db="EMBL/GenBank/DDBJ databases">
        <title>Ambrosiozyma monospora NBRC 10751.</title>
        <authorList>
            <person name="Ichikawa N."/>
            <person name="Sato H."/>
            <person name="Tonouchi N."/>
        </authorList>
    </citation>
    <scope>NUCLEOTIDE SEQUENCE</scope>
    <source>
        <strain evidence="1">NBRC 10751</strain>
    </source>
</reference>
<dbReference type="Proteomes" id="UP001165064">
    <property type="component" value="Unassembled WGS sequence"/>
</dbReference>
<proteinExistence type="predicted"/>
<evidence type="ECO:0000313" key="1">
    <source>
        <dbReference type="EMBL" id="GME91407.1"/>
    </source>
</evidence>
<dbReference type="EMBL" id="BSXS01008090">
    <property type="protein sequence ID" value="GME91407.1"/>
    <property type="molecule type" value="Genomic_DNA"/>
</dbReference>
<name>A0ACB5TMF9_AMBMO</name>